<name>A0A6P7GW71_DIAVI</name>
<dbReference type="FunCoup" id="A0A6P7GW71">
    <property type="interactions" value="958"/>
</dbReference>
<feature type="compositionally biased region" description="Basic and acidic residues" evidence="3">
    <location>
        <begin position="34"/>
        <end position="44"/>
    </location>
</feature>
<dbReference type="InParanoid" id="A0A6P7GW71"/>
<evidence type="ECO:0000256" key="1">
    <source>
        <dbReference type="ARBA" id="ARBA00006901"/>
    </source>
</evidence>
<dbReference type="Gene3D" id="3.80.10.10">
    <property type="entry name" value="Ribonuclease Inhibitor"/>
    <property type="match status" value="1"/>
</dbReference>
<organism evidence="4">
    <name type="scientific">Diabrotica virgifera virgifera</name>
    <name type="common">western corn rootworm</name>
    <dbReference type="NCBI Taxonomy" id="50390"/>
    <lineage>
        <taxon>Eukaryota</taxon>
        <taxon>Metazoa</taxon>
        <taxon>Ecdysozoa</taxon>
        <taxon>Arthropoda</taxon>
        <taxon>Hexapoda</taxon>
        <taxon>Insecta</taxon>
        <taxon>Pterygota</taxon>
        <taxon>Neoptera</taxon>
        <taxon>Endopterygota</taxon>
        <taxon>Coleoptera</taxon>
        <taxon>Polyphaga</taxon>
        <taxon>Cucujiformia</taxon>
        <taxon>Chrysomeloidea</taxon>
        <taxon>Chrysomelidae</taxon>
        <taxon>Galerucinae</taxon>
        <taxon>Diabroticina</taxon>
        <taxon>Diabroticites</taxon>
        <taxon>Diabrotica</taxon>
    </lineage>
</organism>
<reference evidence="4" key="1">
    <citation type="submission" date="2025-08" db="UniProtKB">
        <authorList>
            <consortium name="RefSeq"/>
        </authorList>
    </citation>
    <scope>IDENTIFICATION</scope>
    <source>
        <tissue evidence="4">Whole insect</tissue>
    </source>
</reference>
<dbReference type="InterPro" id="IPR032675">
    <property type="entry name" value="LRR_dom_sf"/>
</dbReference>
<gene>
    <name evidence="4" type="primary">LOC114347507</name>
</gene>
<evidence type="ECO:0000313" key="4">
    <source>
        <dbReference type="RefSeq" id="XP_028154001.1"/>
    </source>
</evidence>
<protein>
    <recommendedName>
        <fullName evidence="2">ATP synthase subunit s-like protein</fullName>
    </recommendedName>
</protein>
<feature type="region of interest" description="Disordered" evidence="3">
    <location>
        <begin position="32"/>
        <end position="53"/>
    </location>
</feature>
<dbReference type="RefSeq" id="XP_028154001.1">
    <property type="nucleotide sequence ID" value="XM_028298200.1"/>
</dbReference>
<dbReference type="AlphaFoldDB" id="A0A6P7GW71"/>
<evidence type="ECO:0000256" key="3">
    <source>
        <dbReference type="SAM" id="MobiDB-lite"/>
    </source>
</evidence>
<proteinExistence type="inferred from homology"/>
<dbReference type="SUPFAM" id="SSF52047">
    <property type="entry name" value="RNI-like"/>
    <property type="match status" value="1"/>
</dbReference>
<comment type="similarity">
    <text evidence="1">Belongs to the ATP synthase subunit s family.</text>
</comment>
<sequence length="290" mass="34031">MIKLPNFIKLTRNFNLYLNSCKLSSNTEQSLSSKLEEKSKELQKPKYSPKDVTPADMKWRTPWHQKEGQYYSVLRNFYKEDTNTSLLQKIQAPIDLSPGAIKKWWAKKKEHESKVLQSYIPERHQILGNELAAAHFIVHRGGSVKFFNEDKWIKADDDNNYSLPRHYEEEKILQAIDCTDMDLYYEGLVNIRDLAKVEWLSFNGCPHIDDWCLDRISNIFSHSLIYLDLRNCPKITSKGLAALYKLEQLKILYLDDFLRSTQYELTCLLLQEVNPDLDVRSDQITFDISK</sequence>
<evidence type="ECO:0000256" key="2">
    <source>
        <dbReference type="ARBA" id="ARBA00076566"/>
    </source>
</evidence>
<dbReference type="FunFam" id="3.80.10.10:FF:000168">
    <property type="entry name" value="Distal membrane arm assembly complex 2"/>
    <property type="match status" value="1"/>
</dbReference>
<accession>A0A6P7GW71</accession>